<evidence type="ECO:0000313" key="2">
    <source>
        <dbReference type="Proteomes" id="UP000266841"/>
    </source>
</evidence>
<accession>K0S0Z8</accession>
<gene>
    <name evidence="1" type="ORF">THAOC_21452</name>
</gene>
<dbReference type="EMBL" id="AGNL01025235">
    <property type="protein sequence ID" value="EJK58424.1"/>
    <property type="molecule type" value="Genomic_DNA"/>
</dbReference>
<dbReference type="Proteomes" id="UP000266841">
    <property type="component" value="Unassembled WGS sequence"/>
</dbReference>
<evidence type="ECO:0000313" key="1">
    <source>
        <dbReference type="EMBL" id="EJK58424.1"/>
    </source>
</evidence>
<proteinExistence type="predicted"/>
<organism evidence="1 2">
    <name type="scientific">Thalassiosira oceanica</name>
    <name type="common">Marine diatom</name>
    <dbReference type="NCBI Taxonomy" id="159749"/>
    <lineage>
        <taxon>Eukaryota</taxon>
        <taxon>Sar</taxon>
        <taxon>Stramenopiles</taxon>
        <taxon>Ochrophyta</taxon>
        <taxon>Bacillariophyta</taxon>
        <taxon>Coscinodiscophyceae</taxon>
        <taxon>Thalassiosirophycidae</taxon>
        <taxon>Thalassiosirales</taxon>
        <taxon>Thalassiosiraceae</taxon>
        <taxon>Thalassiosira</taxon>
    </lineage>
</organism>
<name>K0S0Z8_THAOC</name>
<keyword evidence="2" id="KW-1185">Reference proteome</keyword>
<dbReference type="AlphaFoldDB" id="K0S0Z8"/>
<reference evidence="1 2" key="1">
    <citation type="journal article" date="2012" name="Genome Biol.">
        <title>Genome and low-iron response of an oceanic diatom adapted to chronic iron limitation.</title>
        <authorList>
            <person name="Lommer M."/>
            <person name="Specht M."/>
            <person name="Roy A.S."/>
            <person name="Kraemer L."/>
            <person name="Andreson R."/>
            <person name="Gutowska M.A."/>
            <person name="Wolf J."/>
            <person name="Bergner S.V."/>
            <person name="Schilhabel M.B."/>
            <person name="Klostermeier U.C."/>
            <person name="Beiko R.G."/>
            <person name="Rosenstiel P."/>
            <person name="Hippler M."/>
            <person name="Laroche J."/>
        </authorList>
    </citation>
    <scope>NUCLEOTIDE SEQUENCE [LARGE SCALE GENOMIC DNA]</scope>
    <source>
        <strain evidence="1 2">CCMP1005</strain>
    </source>
</reference>
<protein>
    <submittedName>
        <fullName evidence="1">Uncharacterized protein</fullName>
    </submittedName>
</protein>
<feature type="non-terminal residue" evidence="1">
    <location>
        <position position="1"/>
    </location>
</feature>
<comment type="caution">
    <text evidence="1">The sequence shown here is derived from an EMBL/GenBank/DDBJ whole genome shotgun (WGS) entry which is preliminary data.</text>
</comment>
<sequence>AWGAAESAAAMSVETAVLPHSSKSAMHAETTALPRSSALEGKALAEEAGIGDDGRARTARDACCRQRFWMKAGFGEAC</sequence>